<dbReference type="eggNOG" id="KOG0706">
    <property type="taxonomic scope" value="Eukaryota"/>
</dbReference>
<dbReference type="EMBL" id="KE503207">
    <property type="protein sequence ID" value="EPX72804.1"/>
    <property type="molecule type" value="Genomic_DNA"/>
</dbReference>
<evidence type="ECO:0000256" key="2">
    <source>
        <dbReference type="ARBA" id="ARBA00022723"/>
    </source>
</evidence>
<evidence type="ECO:0000313" key="9">
    <source>
        <dbReference type="Proteomes" id="UP000016088"/>
    </source>
</evidence>
<evidence type="ECO:0000256" key="4">
    <source>
        <dbReference type="ARBA" id="ARBA00022833"/>
    </source>
</evidence>
<evidence type="ECO:0000256" key="5">
    <source>
        <dbReference type="PROSITE-ProRule" id="PRU00288"/>
    </source>
</evidence>
<evidence type="ECO:0000256" key="1">
    <source>
        <dbReference type="ARBA" id="ARBA00022468"/>
    </source>
</evidence>
<dbReference type="GeneID" id="25029551"/>
<dbReference type="PRINTS" id="PR00405">
    <property type="entry name" value="REVINTRACTNG"/>
</dbReference>
<dbReference type="GO" id="GO:0008270">
    <property type="term" value="F:zinc ion binding"/>
    <property type="evidence" value="ECO:0007669"/>
    <property type="project" value="UniProtKB-KW"/>
</dbReference>
<feature type="compositionally biased region" description="Basic and acidic residues" evidence="6">
    <location>
        <begin position="323"/>
        <end position="334"/>
    </location>
</feature>
<dbReference type="PANTHER" id="PTHR45686">
    <property type="entry name" value="ADP-RIBOSYLATION FACTOR GTPASE ACTIVATING PROTEIN 3, ISOFORM H-RELATED"/>
    <property type="match status" value="1"/>
</dbReference>
<feature type="compositionally biased region" description="Low complexity" evidence="6">
    <location>
        <begin position="176"/>
        <end position="187"/>
    </location>
</feature>
<keyword evidence="9" id="KW-1185">Reference proteome</keyword>
<feature type="compositionally biased region" description="Polar residues" evidence="6">
    <location>
        <begin position="287"/>
        <end position="303"/>
    </location>
</feature>
<dbReference type="GO" id="GO:0000139">
    <property type="term" value="C:Golgi membrane"/>
    <property type="evidence" value="ECO:0007669"/>
    <property type="project" value="GOC"/>
</dbReference>
<keyword evidence="4" id="KW-0862">Zinc</keyword>
<dbReference type="AlphaFoldDB" id="S9RFE4"/>
<dbReference type="CDD" id="cd08831">
    <property type="entry name" value="ArfGap_ArfGap2_3_like"/>
    <property type="match status" value="1"/>
</dbReference>
<dbReference type="InterPro" id="IPR038508">
    <property type="entry name" value="ArfGAP_dom_sf"/>
</dbReference>
<dbReference type="SMART" id="SM00105">
    <property type="entry name" value="ArfGap"/>
    <property type="match status" value="1"/>
</dbReference>
<reference evidence="8 9" key="1">
    <citation type="journal article" date="2011" name="Science">
        <title>Comparative functional genomics of the fission yeasts.</title>
        <authorList>
            <person name="Rhind N."/>
            <person name="Chen Z."/>
            <person name="Yassour M."/>
            <person name="Thompson D.A."/>
            <person name="Haas B.J."/>
            <person name="Habib N."/>
            <person name="Wapinski I."/>
            <person name="Roy S."/>
            <person name="Lin M.F."/>
            <person name="Heiman D.I."/>
            <person name="Young S.K."/>
            <person name="Furuya K."/>
            <person name="Guo Y."/>
            <person name="Pidoux A."/>
            <person name="Chen H.M."/>
            <person name="Robbertse B."/>
            <person name="Goldberg J.M."/>
            <person name="Aoki K."/>
            <person name="Bayne E.H."/>
            <person name="Berlin A.M."/>
            <person name="Desjardins C.A."/>
            <person name="Dobbs E."/>
            <person name="Dukaj L."/>
            <person name="Fan L."/>
            <person name="FitzGerald M.G."/>
            <person name="French C."/>
            <person name="Gujja S."/>
            <person name="Hansen K."/>
            <person name="Keifenheim D."/>
            <person name="Levin J.Z."/>
            <person name="Mosher R.A."/>
            <person name="Mueller C.A."/>
            <person name="Pfiffner J."/>
            <person name="Priest M."/>
            <person name="Russ C."/>
            <person name="Smialowska A."/>
            <person name="Swoboda P."/>
            <person name="Sykes S.M."/>
            <person name="Vaughn M."/>
            <person name="Vengrova S."/>
            <person name="Yoder R."/>
            <person name="Zeng Q."/>
            <person name="Allshire R."/>
            <person name="Baulcombe D."/>
            <person name="Birren B.W."/>
            <person name="Brown W."/>
            <person name="Ekwall K."/>
            <person name="Kellis M."/>
            <person name="Leatherwood J."/>
            <person name="Levin H."/>
            <person name="Margalit H."/>
            <person name="Martienssen R."/>
            <person name="Nieduszynski C.A."/>
            <person name="Spatafora J.W."/>
            <person name="Friedman N."/>
            <person name="Dalgaard J.Z."/>
            <person name="Baumann P."/>
            <person name="Niki H."/>
            <person name="Regev A."/>
            <person name="Nusbaum C."/>
        </authorList>
    </citation>
    <scope>NUCLEOTIDE SEQUENCE [LARGE SCALE GENOMIC DNA]</scope>
    <source>
        <strain evidence="9">yFS286</strain>
    </source>
</reference>
<feature type="compositionally biased region" description="Low complexity" evidence="6">
    <location>
        <begin position="304"/>
        <end position="321"/>
    </location>
</feature>
<dbReference type="HOGENOM" id="CLU_023062_7_0_1"/>
<keyword evidence="3 5" id="KW-0863">Zinc-finger</keyword>
<feature type="region of interest" description="Disordered" evidence="6">
    <location>
        <begin position="438"/>
        <end position="457"/>
    </location>
</feature>
<dbReference type="SUPFAM" id="SSF57863">
    <property type="entry name" value="ArfGap/RecO-like zinc finger"/>
    <property type="match status" value="1"/>
</dbReference>
<dbReference type="GO" id="GO:0048205">
    <property type="term" value="P:COPI coating of Golgi vesicle"/>
    <property type="evidence" value="ECO:0007669"/>
    <property type="project" value="TreeGrafter"/>
</dbReference>
<dbReference type="OrthoDB" id="983479at2759"/>
<keyword evidence="1" id="KW-0343">GTPase activation</keyword>
<sequence>MTATKEESQKILTTLRSQRDNKVCFDCGAKNPTWSSTTFGVYLCLDCSASHRNMGVHISFVRSTVLDSWTYAQLRVMRVGGNENARSFFKRHGGVSLLNSKDSMIKYSSKTAKSYRKELERLAAEDEELNPNIVDMSSIGGASETNGSSGKNEDDEDDFFSAWDKPSVKKVDSEVSSPDPAASLSSPMRNDVTPASSDHISKEDLLVDSSIPSSVSSLSSSNTTVQNADLKPKPSRTSSSTSKPMRTTRPVMSKTSSSSTTRSARPQLGIKKVNADIDFDEFEKSILSGSSDKANGKNTAAQQTTVGPSPSSVVSETSSAPDESEKVHEVKKETVVQPKTTKNEKPKEIMSDLDSSFSRLGFGQFAAASNARVKAAAKSREIKKKELNAPTFARDKFSGQKAISSDQYFGRGSYNAEAAAEAQERLASFRGATSISSKSYFGQEDDEEEEFEKAPKSDDYFRNLAETASEDVEALRDAFQQGAEKFTDFLQKFGSRYNF</sequence>
<gene>
    <name evidence="8" type="ORF">SOCG_00567</name>
</gene>
<evidence type="ECO:0000256" key="3">
    <source>
        <dbReference type="ARBA" id="ARBA00022771"/>
    </source>
</evidence>
<name>S9RFE4_SCHOY</name>
<feature type="compositionally biased region" description="Basic and acidic residues" evidence="6">
    <location>
        <begin position="341"/>
        <end position="350"/>
    </location>
</feature>
<keyword evidence="2" id="KW-0479">Metal-binding</keyword>
<evidence type="ECO:0000256" key="6">
    <source>
        <dbReference type="SAM" id="MobiDB-lite"/>
    </source>
</evidence>
<feature type="domain" description="Arf-GAP" evidence="7">
    <location>
        <begin position="9"/>
        <end position="129"/>
    </location>
</feature>
<dbReference type="VEuPathDB" id="FungiDB:SOCG_00567"/>
<dbReference type="Pfam" id="PF01412">
    <property type="entry name" value="ArfGap"/>
    <property type="match status" value="1"/>
</dbReference>
<dbReference type="PROSITE" id="PS50115">
    <property type="entry name" value="ARFGAP"/>
    <property type="match status" value="1"/>
</dbReference>
<dbReference type="Gene3D" id="1.10.220.150">
    <property type="entry name" value="Arf GTPase activating protein"/>
    <property type="match status" value="1"/>
</dbReference>
<proteinExistence type="predicted"/>
<dbReference type="InterPro" id="IPR037278">
    <property type="entry name" value="ARFGAP/RecO"/>
</dbReference>
<feature type="region of interest" description="Disordered" evidence="6">
    <location>
        <begin position="130"/>
        <end position="274"/>
    </location>
</feature>
<evidence type="ECO:0000313" key="8">
    <source>
        <dbReference type="EMBL" id="EPX72804.1"/>
    </source>
</evidence>
<dbReference type="PANTHER" id="PTHR45686:SF4">
    <property type="entry name" value="ADP-RIBOSYLATION FACTOR GTPASE ACTIVATING PROTEIN 3, ISOFORM H"/>
    <property type="match status" value="1"/>
</dbReference>
<feature type="compositionally biased region" description="Low complexity" evidence="6">
    <location>
        <begin position="209"/>
        <end position="221"/>
    </location>
</feature>
<accession>S9RFE4</accession>
<dbReference type="GO" id="GO:0005096">
    <property type="term" value="F:GTPase activator activity"/>
    <property type="evidence" value="ECO:0007669"/>
    <property type="project" value="UniProtKB-KW"/>
</dbReference>
<dbReference type="RefSeq" id="XP_013018441.1">
    <property type="nucleotide sequence ID" value="XM_013162987.1"/>
</dbReference>
<feature type="region of interest" description="Disordered" evidence="6">
    <location>
        <begin position="287"/>
        <end position="350"/>
    </location>
</feature>
<organism evidence="8 9">
    <name type="scientific">Schizosaccharomyces octosporus (strain yFS286)</name>
    <name type="common">Fission yeast</name>
    <name type="synonym">Octosporomyces octosporus</name>
    <dbReference type="NCBI Taxonomy" id="483514"/>
    <lineage>
        <taxon>Eukaryota</taxon>
        <taxon>Fungi</taxon>
        <taxon>Dikarya</taxon>
        <taxon>Ascomycota</taxon>
        <taxon>Taphrinomycotina</taxon>
        <taxon>Schizosaccharomycetes</taxon>
        <taxon>Schizosaccharomycetales</taxon>
        <taxon>Schizosaccharomycetaceae</taxon>
        <taxon>Schizosaccharomyces</taxon>
    </lineage>
</organism>
<protein>
    <submittedName>
        <fullName evidence="8">ARF GTPase activating protein</fullName>
    </submittedName>
</protein>
<dbReference type="OMA" id="PANQVCF"/>
<feature type="compositionally biased region" description="Low complexity" evidence="6">
    <location>
        <begin position="235"/>
        <end position="263"/>
    </location>
</feature>
<evidence type="ECO:0000259" key="7">
    <source>
        <dbReference type="PROSITE" id="PS50115"/>
    </source>
</evidence>
<dbReference type="Proteomes" id="UP000016088">
    <property type="component" value="Unassembled WGS sequence"/>
</dbReference>
<dbReference type="InterPro" id="IPR001164">
    <property type="entry name" value="ArfGAP_dom"/>
</dbReference>